<dbReference type="AlphaFoldDB" id="A0A445BH34"/>
<gene>
    <name evidence="1" type="ORF">Ahy_A09g042928</name>
</gene>
<dbReference type="EMBL" id="SDMP01000009">
    <property type="protein sequence ID" value="RYR38000.1"/>
    <property type="molecule type" value="Genomic_DNA"/>
</dbReference>
<keyword evidence="2" id="KW-1185">Reference proteome</keyword>
<evidence type="ECO:0000313" key="2">
    <source>
        <dbReference type="Proteomes" id="UP000289738"/>
    </source>
</evidence>
<organism evidence="1 2">
    <name type="scientific">Arachis hypogaea</name>
    <name type="common">Peanut</name>
    <dbReference type="NCBI Taxonomy" id="3818"/>
    <lineage>
        <taxon>Eukaryota</taxon>
        <taxon>Viridiplantae</taxon>
        <taxon>Streptophyta</taxon>
        <taxon>Embryophyta</taxon>
        <taxon>Tracheophyta</taxon>
        <taxon>Spermatophyta</taxon>
        <taxon>Magnoliopsida</taxon>
        <taxon>eudicotyledons</taxon>
        <taxon>Gunneridae</taxon>
        <taxon>Pentapetalae</taxon>
        <taxon>rosids</taxon>
        <taxon>fabids</taxon>
        <taxon>Fabales</taxon>
        <taxon>Fabaceae</taxon>
        <taxon>Papilionoideae</taxon>
        <taxon>50 kb inversion clade</taxon>
        <taxon>dalbergioids sensu lato</taxon>
        <taxon>Dalbergieae</taxon>
        <taxon>Pterocarpus clade</taxon>
        <taxon>Arachis</taxon>
    </lineage>
</organism>
<dbReference type="Proteomes" id="UP000289738">
    <property type="component" value="Chromosome A09"/>
</dbReference>
<comment type="caution">
    <text evidence="1">The sequence shown here is derived from an EMBL/GenBank/DDBJ whole genome shotgun (WGS) entry which is preliminary data.</text>
</comment>
<protein>
    <submittedName>
        <fullName evidence="1">Uncharacterized protein</fullName>
    </submittedName>
</protein>
<sequence>MTKGRGLILKFQMSHNNSEKHSCLKERAEKLENWRMKVKKHGEKMAEKKELLQSTKLNVDR</sequence>
<accession>A0A445BH34</accession>
<evidence type="ECO:0000313" key="1">
    <source>
        <dbReference type="EMBL" id="RYR38000.1"/>
    </source>
</evidence>
<reference evidence="1 2" key="1">
    <citation type="submission" date="2019-01" db="EMBL/GenBank/DDBJ databases">
        <title>Sequencing of cultivated peanut Arachis hypogaea provides insights into genome evolution and oil improvement.</title>
        <authorList>
            <person name="Chen X."/>
        </authorList>
    </citation>
    <scope>NUCLEOTIDE SEQUENCE [LARGE SCALE GENOMIC DNA]</scope>
    <source>
        <strain evidence="2">cv. Fuhuasheng</strain>
        <tissue evidence="1">Leaves</tissue>
    </source>
</reference>
<proteinExistence type="predicted"/>
<name>A0A445BH34_ARAHY</name>